<evidence type="ECO:0000313" key="1">
    <source>
        <dbReference type="EMBL" id="KAJ3551013.1"/>
    </source>
</evidence>
<evidence type="ECO:0000313" key="2">
    <source>
        <dbReference type="Proteomes" id="UP001148662"/>
    </source>
</evidence>
<comment type="caution">
    <text evidence="1">The sequence shown here is derived from an EMBL/GenBank/DDBJ whole genome shotgun (WGS) entry which is preliminary data.</text>
</comment>
<name>A0ACC1T174_9APHY</name>
<organism evidence="1 2">
    <name type="scientific">Phlebia brevispora</name>
    <dbReference type="NCBI Taxonomy" id="194682"/>
    <lineage>
        <taxon>Eukaryota</taxon>
        <taxon>Fungi</taxon>
        <taxon>Dikarya</taxon>
        <taxon>Basidiomycota</taxon>
        <taxon>Agaricomycotina</taxon>
        <taxon>Agaricomycetes</taxon>
        <taxon>Polyporales</taxon>
        <taxon>Meruliaceae</taxon>
        <taxon>Phlebia</taxon>
    </lineage>
</organism>
<reference evidence="1" key="1">
    <citation type="submission" date="2022-07" db="EMBL/GenBank/DDBJ databases">
        <title>Genome Sequence of Phlebia brevispora.</title>
        <authorList>
            <person name="Buettner E."/>
        </authorList>
    </citation>
    <scope>NUCLEOTIDE SEQUENCE</scope>
    <source>
        <strain evidence="1">MPL23</strain>
    </source>
</reference>
<keyword evidence="2" id="KW-1185">Reference proteome</keyword>
<gene>
    <name evidence="1" type="ORF">NM688_g4951</name>
</gene>
<dbReference type="Proteomes" id="UP001148662">
    <property type="component" value="Unassembled WGS sequence"/>
</dbReference>
<sequence>MAATVSGSKRWNYFHSALQLAIQRSAHKWTYEDFTECFSLWCEEEPDASSSVYNTVSQHMESLITVRLFVLSLAEGTNYVFLCAFLKNGCEDLLKKLDVKPNIDRLHAVVTEARARKQAGYEGKDVWKEDLHPSAAARAQIIPLLMEEKDRLKAQLDELDKRNRALQAEMQANVRARDTADEESAKLLDLLDEASPYLTKNGLRTYESHRHARSGMTSQWRTSKRGRCRPPSPSPHDKRCLGDM</sequence>
<proteinExistence type="predicted"/>
<dbReference type="EMBL" id="JANHOG010000869">
    <property type="protein sequence ID" value="KAJ3551013.1"/>
    <property type="molecule type" value="Genomic_DNA"/>
</dbReference>
<protein>
    <submittedName>
        <fullName evidence="1">Uncharacterized protein</fullName>
    </submittedName>
</protein>
<accession>A0ACC1T174</accession>